<name>A0A3P8AHX2_HAEPC</name>
<dbReference type="EMBL" id="UZAF01019416">
    <property type="protein sequence ID" value="VDO59862.1"/>
    <property type="molecule type" value="Genomic_DNA"/>
</dbReference>
<keyword evidence="2" id="KW-1185">Reference proteome</keyword>
<evidence type="ECO:0000313" key="1">
    <source>
        <dbReference type="EMBL" id="VDO59862.1"/>
    </source>
</evidence>
<sequence>MTDPEIRADLYNSTVLPALSYAALSDVFGGSTGSLNIEFDFVDIHRKSFPRDLVQ</sequence>
<proteinExistence type="predicted"/>
<protein>
    <submittedName>
        <fullName evidence="1">Uncharacterized protein</fullName>
    </submittedName>
</protein>
<organism evidence="1 2">
    <name type="scientific">Haemonchus placei</name>
    <name type="common">Barber's pole worm</name>
    <dbReference type="NCBI Taxonomy" id="6290"/>
    <lineage>
        <taxon>Eukaryota</taxon>
        <taxon>Metazoa</taxon>
        <taxon>Ecdysozoa</taxon>
        <taxon>Nematoda</taxon>
        <taxon>Chromadorea</taxon>
        <taxon>Rhabditida</taxon>
        <taxon>Rhabditina</taxon>
        <taxon>Rhabditomorpha</taxon>
        <taxon>Strongyloidea</taxon>
        <taxon>Trichostrongylidae</taxon>
        <taxon>Haemonchus</taxon>
    </lineage>
</organism>
<reference evidence="1 2" key="1">
    <citation type="submission" date="2018-11" db="EMBL/GenBank/DDBJ databases">
        <authorList>
            <consortium name="Pathogen Informatics"/>
        </authorList>
    </citation>
    <scope>NUCLEOTIDE SEQUENCE [LARGE SCALE GENOMIC DNA]</scope>
    <source>
        <strain evidence="1 2">MHpl1</strain>
    </source>
</reference>
<dbReference type="AlphaFoldDB" id="A0A3P8AHX2"/>
<dbReference type="Proteomes" id="UP000268014">
    <property type="component" value="Unassembled WGS sequence"/>
</dbReference>
<gene>
    <name evidence="1" type="ORF">HPLM_LOCUS16428</name>
</gene>
<accession>A0A3P8AHX2</accession>
<evidence type="ECO:0000313" key="2">
    <source>
        <dbReference type="Proteomes" id="UP000268014"/>
    </source>
</evidence>